<evidence type="ECO:0000313" key="3">
    <source>
        <dbReference type="EMBL" id="RKN37537.1"/>
    </source>
</evidence>
<dbReference type="Pfam" id="PF02225">
    <property type="entry name" value="PA"/>
    <property type="match status" value="1"/>
</dbReference>
<dbReference type="InterPro" id="IPR045175">
    <property type="entry name" value="M28_fam"/>
</dbReference>
<dbReference type="Gene3D" id="3.40.630.10">
    <property type="entry name" value="Zn peptidases"/>
    <property type="match status" value="1"/>
</dbReference>
<dbReference type="InterPro" id="IPR007484">
    <property type="entry name" value="Peptidase_M28"/>
</dbReference>
<keyword evidence="4" id="KW-1185">Reference proteome</keyword>
<name>A0A3A9YQE8_9ACTN</name>
<dbReference type="GO" id="GO:0006508">
    <property type="term" value="P:proteolysis"/>
    <property type="evidence" value="ECO:0007669"/>
    <property type="project" value="InterPro"/>
</dbReference>
<dbReference type="EMBL" id="RBAL01000024">
    <property type="protein sequence ID" value="RKN37537.1"/>
    <property type="molecule type" value="Genomic_DNA"/>
</dbReference>
<protein>
    <submittedName>
        <fullName evidence="3">M28 family peptidase</fullName>
    </submittedName>
</protein>
<organism evidence="3 4">
    <name type="scientific">Streptomyces hoynatensis</name>
    <dbReference type="NCBI Taxonomy" id="1141874"/>
    <lineage>
        <taxon>Bacteria</taxon>
        <taxon>Bacillati</taxon>
        <taxon>Actinomycetota</taxon>
        <taxon>Actinomycetes</taxon>
        <taxon>Kitasatosporales</taxon>
        <taxon>Streptomycetaceae</taxon>
        <taxon>Streptomyces</taxon>
    </lineage>
</organism>
<sequence>MSRTLDRIEGEVKPILHSEIRAKPKLSSHFVTVISALLLATVTTLTSPTPLPQAPAPGAAPAPAGHLERALVAATTAEGATRHLAALQRIADGAGGSRAAGTPGHERSARYAGRLLEAAGYDVTYQRFDFDHREPVAERLTQLTPRERALPIRLMTYTASTPEGGVEAPLADAGDGCESGDFPEGAFRGRIALIERGECTFARKAANAAAAGAVGAVVRNNVPGALSGTLDADSPAGIPVGGIGQEDGAELHQALADGSEVRVRLELRERSERRTTTNVLADSPGGDPSRTVLVGAHLDSVPEGPGINDNGSGAAGVLETALRLAAVDPAGRHGNRVRFALWSAEEEGLLGSKHYVAGLSAAERSDVALYLNFDMIGSPNHGIFVYAADPDADPARSAAVSEDLTAFLRARGDSPAPARFDGRSDYAPFLAAGIPAGGAYTGAEGIKTEAQAEAWGGTPGAPFDPCYHAACDDHGNIGAEALEAGVKLIAHAVGSYAERLPAAH</sequence>
<dbReference type="SUPFAM" id="SSF53187">
    <property type="entry name" value="Zn-dependent exopeptidases"/>
    <property type="match status" value="1"/>
</dbReference>
<comment type="caution">
    <text evidence="3">The sequence shown here is derived from an EMBL/GenBank/DDBJ whole genome shotgun (WGS) entry which is preliminary data.</text>
</comment>
<dbReference type="Pfam" id="PF04389">
    <property type="entry name" value="Peptidase_M28"/>
    <property type="match status" value="1"/>
</dbReference>
<evidence type="ECO:0000259" key="1">
    <source>
        <dbReference type="Pfam" id="PF02225"/>
    </source>
</evidence>
<dbReference type="OrthoDB" id="345880at2"/>
<accession>A0A3A9YQE8</accession>
<gene>
    <name evidence="3" type="ORF">D7294_27765</name>
</gene>
<dbReference type="AlphaFoldDB" id="A0A3A9YQE8"/>
<dbReference type="PANTHER" id="PTHR12147:SF26">
    <property type="entry name" value="PEPTIDASE M28 DOMAIN-CONTAINING PROTEIN"/>
    <property type="match status" value="1"/>
</dbReference>
<dbReference type="SUPFAM" id="SSF52025">
    <property type="entry name" value="PA domain"/>
    <property type="match status" value="1"/>
</dbReference>
<proteinExistence type="predicted"/>
<evidence type="ECO:0000313" key="4">
    <source>
        <dbReference type="Proteomes" id="UP000272474"/>
    </source>
</evidence>
<reference evidence="3 4" key="1">
    <citation type="journal article" date="2014" name="Int. J. Syst. Evol. Microbiol.">
        <title>Streptomyces hoynatensis sp. nov., isolated from deep marine sediment.</title>
        <authorList>
            <person name="Veyisoglu A."/>
            <person name="Sahin N."/>
        </authorList>
    </citation>
    <scope>NUCLEOTIDE SEQUENCE [LARGE SCALE GENOMIC DNA]</scope>
    <source>
        <strain evidence="3 4">KCTC 29097</strain>
    </source>
</reference>
<dbReference type="InterPro" id="IPR003137">
    <property type="entry name" value="PA_domain"/>
</dbReference>
<dbReference type="GO" id="GO:0008235">
    <property type="term" value="F:metalloexopeptidase activity"/>
    <property type="evidence" value="ECO:0007669"/>
    <property type="project" value="InterPro"/>
</dbReference>
<feature type="domain" description="Peptidase M28" evidence="2">
    <location>
        <begin position="278"/>
        <end position="492"/>
    </location>
</feature>
<evidence type="ECO:0000259" key="2">
    <source>
        <dbReference type="Pfam" id="PF04389"/>
    </source>
</evidence>
<dbReference type="PANTHER" id="PTHR12147">
    <property type="entry name" value="METALLOPEPTIDASE M28 FAMILY MEMBER"/>
    <property type="match status" value="1"/>
</dbReference>
<dbReference type="InterPro" id="IPR046450">
    <property type="entry name" value="PA_dom_sf"/>
</dbReference>
<dbReference type="Gene3D" id="3.50.30.30">
    <property type="match status" value="1"/>
</dbReference>
<dbReference type="Proteomes" id="UP000272474">
    <property type="component" value="Unassembled WGS sequence"/>
</dbReference>
<feature type="domain" description="PA" evidence="1">
    <location>
        <begin position="166"/>
        <end position="251"/>
    </location>
</feature>